<evidence type="ECO:0000256" key="2">
    <source>
        <dbReference type="ARBA" id="ARBA00022598"/>
    </source>
</evidence>
<evidence type="ECO:0000256" key="8">
    <source>
        <dbReference type="ARBA" id="ARBA00029831"/>
    </source>
</evidence>
<evidence type="ECO:0000259" key="11">
    <source>
        <dbReference type="Pfam" id="PF09334"/>
    </source>
</evidence>
<dbReference type="GO" id="GO:0005524">
    <property type="term" value="F:ATP binding"/>
    <property type="evidence" value="ECO:0007669"/>
    <property type="project" value="UniProtKB-KW"/>
</dbReference>
<dbReference type="InterPro" id="IPR033911">
    <property type="entry name" value="MetRS_core"/>
</dbReference>
<proteinExistence type="inferred from homology"/>
<dbReference type="EMBL" id="FN655248">
    <property type="protein sequence ID" value="CBY38518.1"/>
    <property type="molecule type" value="Genomic_DNA"/>
</dbReference>
<dbReference type="InterPro" id="IPR014729">
    <property type="entry name" value="Rossmann-like_a/b/a_fold"/>
</dbReference>
<dbReference type="EC" id="6.1.1.10" evidence="1"/>
<dbReference type="PANTHER" id="PTHR43326:SF1">
    <property type="entry name" value="METHIONINE--TRNA LIGASE, MITOCHONDRIAL"/>
    <property type="match status" value="1"/>
</dbReference>
<evidence type="ECO:0000256" key="6">
    <source>
        <dbReference type="ARBA" id="ARBA00023146"/>
    </source>
</evidence>
<dbReference type="NCBIfam" id="TIGR00398">
    <property type="entry name" value="metG"/>
    <property type="match status" value="1"/>
</dbReference>
<comment type="similarity">
    <text evidence="10">Belongs to the class-I aminoacyl-tRNA synthetase family.</text>
</comment>
<keyword evidence="2 10" id="KW-0436">Ligase</keyword>
<reference evidence="12" key="1">
    <citation type="journal article" date="2010" name="Science">
        <title>Plasticity of animal genome architecture unmasked by rapid evolution of a pelagic tunicate.</title>
        <authorList>
            <person name="Denoeud F."/>
            <person name="Henriet S."/>
            <person name="Mungpakdee S."/>
            <person name="Aury J.M."/>
            <person name="Da Silva C."/>
            <person name="Brinkmann H."/>
            <person name="Mikhaleva J."/>
            <person name="Olsen L.C."/>
            <person name="Jubin C."/>
            <person name="Canestro C."/>
            <person name="Bouquet J.M."/>
            <person name="Danks G."/>
            <person name="Poulain J."/>
            <person name="Campsteijn C."/>
            <person name="Adamski M."/>
            <person name="Cross I."/>
            <person name="Yadetie F."/>
            <person name="Muffato M."/>
            <person name="Louis A."/>
            <person name="Butcher S."/>
            <person name="Tsagkogeorga G."/>
            <person name="Konrad A."/>
            <person name="Singh S."/>
            <person name="Jensen M.F."/>
            <person name="Cong E.H."/>
            <person name="Eikeseth-Otteraa H."/>
            <person name="Noel B."/>
            <person name="Anthouard V."/>
            <person name="Porcel B.M."/>
            <person name="Kachouri-Lafond R."/>
            <person name="Nishino A."/>
            <person name="Ugolini M."/>
            <person name="Chourrout P."/>
            <person name="Nishida H."/>
            <person name="Aasland R."/>
            <person name="Huzurbazar S."/>
            <person name="Westhof E."/>
            <person name="Delsuc F."/>
            <person name="Lehrach H."/>
            <person name="Reinhardt R."/>
            <person name="Weissenbach J."/>
            <person name="Roy S.W."/>
            <person name="Artiguenave F."/>
            <person name="Postlethwait J.H."/>
            <person name="Manak J.R."/>
            <person name="Thompson E.M."/>
            <person name="Jaillon O."/>
            <person name="Du Pasquier L."/>
            <person name="Boudinot P."/>
            <person name="Liberles D.A."/>
            <person name="Volff J.N."/>
            <person name="Philippe H."/>
            <person name="Lenhard B."/>
            <person name="Roest Crollius H."/>
            <person name="Wincker P."/>
            <person name="Chourrout D."/>
        </authorList>
    </citation>
    <scope>NUCLEOTIDE SEQUENCE [LARGE SCALE GENOMIC DNA]</scope>
</reference>
<dbReference type="InterPro" id="IPR023457">
    <property type="entry name" value="Met-tRNA_synth_2"/>
</dbReference>
<dbReference type="SUPFAM" id="SSF52374">
    <property type="entry name" value="Nucleotidylyl transferase"/>
    <property type="match status" value="1"/>
</dbReference>
<dbReference type="InterPro" id="IPR015413">
    <property type="entry name" value="Methionyl/Leucyl_tRNA_Synth"/>
</dbReference>
<dbReference type="PANTHER" id="PTHR43326">
    <property type="entry name" value="METHIONYL-TRNA SYNTHETASE"/>
    <property type="match status" value="1"/>
</dbReference>
<keyword evidence="6 10" id="KW-0030">Aminoacyl-tRNA synthetase</keyword>
<evidence type="ECO:0000256" key="7">
    <source>
        <dbReference type="ARBA" id="ARBA00026124"/>
    </source>
</evidence>
<dbReference type="GO" id="GO:0004825">
    <property type="term" value="F:methionine-tRNA ligase activity"/>
    <property type="evidence" value="ECO:0007669"/>
    <property type="project" value="UniProtKB-EC"/>
</dbReference>
<keyword evidence="5 10" id="KW-0648">Protein biosynthesis</keyword>
<name>E4YSS9_OIKDI</name>
<keyword evidence="4 10" id="KW-0067">ATP-binding</keyword>
<evidence type="ECO:0000256" key="10">
    <source>
        <dbReference type="RuleBase" id="RU363039"/>
    </source>
</evidence>
<protein>
    <recommendedName>
        <fullName evidence="7">Methionine--tRNA ligase, mitochondrial</fullName>
        <ecNumber evidence="1">6.1.1.10</ecNumber>
    </recommendedName>
    <alternativeName>
        <fullName evidence="8">Methionyl-tRNA synthetase 2</fullName>
    </alternativeName>
    <alternativeName>
        <fullName evidence="9">Mitochondrial methionyl-tRNA synthetase</fullName>
    </alternativeName>
</protein>
<dbReference type="Gene3D" id="3.40.50.620">
    <property type="entry name" value="HUPs"/>
    <property type="match status" value="1"/>
</dbReference>
<evidence type="ECO:0000313" key="12">
    <source>
        <dbReference type="EMBL" id="CBY38518.1"/>
    </source>
</evidence>
<evidence type="ECO:0000256" key="4">
    <source>
        <dbReference type="ARBA" id="ARBA00022840"/>
    </source>
</evidence>
<dbReference type="SUPFAM" id="SSF47323">
    <property type="entry name" value="Anticodon-binding domain of a subclass of class I aminoacyl-tRNA synthetases"/>
    <property type="match status" value="1"/>
</dbReference>
<dbReference type="Proteomes" id="UP000011014">
    <property type="component" value="Unassembled WGS sequence"/>
</dbReference>
<gene>
    <name evidence="12" type="ORF">GSOID_T00032467001</name>
</gene>
<dbReference type="GO" id="GO:0006431">
    <property type="term" value="P:methionyl-tRNA aminoacylation"/>
    <property type="evidence" value="ECO:0007669"/>
    <property type="project" value="InterPro"/>
</dbReference>
<sequence length="568" mass="64507">MIGLRPKAKILSYRYLGTLQSTAGSRDVSKADQLRILNANTKFVTCPIYYATSSPHIGHIHSSVIGDFYHRWNKINDVASKFSLGTDEHGQKIIRSAAQQGYDHPEILVNNISDLYRRTFKKFSISVASLDDAIFMRTTTSEHHQAAQKLWTRLRSKGFIKMQNYEGWYSTPDEAFVGAKEIIEKDGKHFSAVNGHKLEWVSEENYIFEFEPFLNEIQSWIVKAVAPDAAKILIDELKDRRKTGNMSLSISRPRNRVPWGVAVPNDANHTMYVWFEALINYLTAAGYGKHGNNALEFWPPQLQVIGIDIARFHCIFWPAMLLAAELPLPKKVFVHGHWTRDGMKMSKSLDNFVTPKELLELVGNQSDAVRWFCLKHATLKNVDFQDELLRIQSDADLANKIANLLSRTTSKNLNPSGAYPTLFPDSLLNAPDGEKYLIETVQELPELYASFVNAGQLPNAMNCVIRAIEEGLQFMTNEKIFKLDRDIKSERMKKDSALHACYELLRVSAILLQPAIPQISSKILNRLGIPLENRYFEDAEDSFSGMDGEQFERVGRLLGPQQGHLFKV</sequence>
<evidence type="ECO:0000256" key="5">
    <source>
        <dbReference type="ARBA" id="ARBA00022917"/>
    </source>
</evidence>
<organism evidence="12">
    <name type="scientific">Oikopleura dioica</name>
    <name type="common">Tunicate</name>
    <dbReference type="NCBI Taxonomy" id="34765"/>
    <lineage>
        <taxon>Eukaryota</taxon>
        <taxon>Metazoa</taxon>
        <taxon>Chordata</taxon>
        <taxon>Tunicata</taxon>
        <taxon>Appendicularia</taxon>
        <taxon>Copelata</taxon>
        <taxon>Oikopleuridae</taxon>
        <taxon>Oikopleura</taxon>
    </lineage>
</organism>
<dbReference type="AlphaFoldDB" id="E4YSS9"/>
<dbReference type="InterPro" id="IPR009080">
    <property type="entry name" value="tRNAsynth_Ia_anticodon-bd"/>
</dbReference>
<keyword evidence="3 10" id="KW-0547">Nucleotide-binding</keyword>
<accession>E4YSS9</accession>
<dbReference type="Pfam" id="PF09334">
    <property type="entry name" value="tRNA-synt_1g"/>
    <property type="match status" value="1"/>
</dbReference>
<evidence type="ECO:0000256" key="9">
    <source>
        <dbReference type="ARBA" id="ARBA00030331"/>
    </source>
</evidence>
<evidence type="ECO:0000256" key="3">
    <source>
        <dbReference type="ARBA" id="ARBA00022741"/>
    </source>
</evidence>
<dbReference type="Gene3D" id="1.10.730.10">
    <property type="entry name" value="Isoleucyl-tRNA Synthetase, Domain 1"/>
    <property type="match status" value="1"/>
</dbReference>
<dbReference type="InterPro" id="IPR014758">
    <property type="entry name" value="Met-tRNA_synth"/>
</dbReference>
<feature type="domain" description="Methionyl/Leucyl tRNA synthetase" evidence="11">
    <location>
        <begin position="43"/>
        <end position="408"/>
    </location>
</feature>
<dbReference type="PRINTS" id="PR01041">
    <property type="entry name" value="TRNASYNTHMET"/>
</dbReference>
<dbReference type="Gene3D" id="2.170.220.10">
    <property type="match status" value="1"/>
</dbReference>
<evidence type="ECO:0000256" key="1">
    <source>
        <dbReference type="ARBA" id="ARBA00012838"/>
    </source>
</evidence>